<evidence type="ECO:0000256" key="3">
    <source>
        <dbReference type="ARBA" id="ARBA00022801"/>
    </source>
</evidence>
<feature type="signal peptide" evidence="5">
    <location>
        <begin position="1"/>
        <end position="25"/>
    </location>
</feature>
<evidence type="ECO:0000313" key="9">
    <source>
        <dbReference type="Proteomes" id="UP000749040"/>
    </source>
</evidence>
<gene>
    <name evidence="8" type="ORF">ITX44_22445</name>
</gene>
<dbReference type="InterPro" id="IPR026891">
    <property type="entry name" value="Fn3-like"/>
</dbReference>
<comment type="caution">
    <text evidence="8">The sequence shown here is derived from an EMBL/GenBank/DDBJ whole genome shotgun (WGS) entry which is preliminary data.</text>
</comment>
<dbReference type="Pfam" id="PF10633">
    <property type="entry name" value="NPCBM_assoc"/>
    <property type="match status" value="1"/>
</dbReference>
<keyword evidence="3 8" id="KW-0378">Hydrolase</keyword>
<dbReference type="SMART" id="SM01217">
    <property type="entry name" value="Fn3_like"/>
    <property type="match status" value="1"/>
</dbReference>
<accession>A0ABS2TV69</accession>
<dbReference type="InterPro" id="IPR017853">
    <property type="entry name" value="GH"/>
</dbReference>
<dbReference type="InterPro" id="IPR044993">
    <property type="entry name" value="BXL"/>
</dbReference>
<evidence type="ECO:0000256" key="2">
    <source>
        <dbReference type="ARBA" id="ARBA00022729"/>
    </source>
</evidence>
<dbReference type="InterPro" id="IPR001764">
    <property type="entry name" value="Glyco_hydro_3_N"/>
</dbReference>
<dbReference type="EMBL" id="JADKYB010000012">
    <property type="protein sequence ID" value="MBM9507242.1"/>
    <property type="molecule type" value="Genomic_DNA"/>
</dbReference>
<proteinExistence type="inferred from homology"/>
<feature type="chain" id="PRO_5046267763" evidence="5">
    <location>
        <begin position="26"/>
        <end position="1219"/>
    </location>
</feature>
<feature type="region of interest" description="Disordered" evidence="4">
    <location>
        <begin position="326"/>
        <end position="352"/>
    </location>
</feature>
<dbReference type="Gene3D" id="2.60.40.10">
    <property type="entry name" value="Immunoglobulins"/>
    <property type="match status" value="1"/>
</dbReference>
<dbReference type="InterPro" id="IPR013783">
    <property type="entry name" value="Ig-like_fold"/>
</dbReference>
<dbReference type="PANTHER" id="PTHR42721:SF3">
    <property type="entry name" value="BETA-D-XYLOSIDASE 5-RELATED"/>
    <property type="match status" value="1"/>
</dbReference>
<keyword evidence="9" id="KW-1185">Reference proteome</keyword>
<dbReference type="SUPFAM" id="SSF51445">
    <property type="entry name" value="(Trans)glycosidases"/>
    <property type="match status" value="1"/>
</dbReference>
<dbReference type="Pfam" id="PF02368">
    <property type="entry name" value="Big_2"/>
    <property type="match status" value="1"/>
</dbReference>
<dbReference type="InterPro" id="IPR036881">
    <property type="entry name" value="Glyco_hydro_3_C_sf"/>
</dbReference>
<dbReference type="InterPro" id="IPR018905">
    <property type="entry name" value="A-galactase_NEW3"/>
</dbReference>
<dbReference type="Gene3D" id="3.20.20.300">
    <property type="entry name" value="Glycoside hydrolase, family 3, N-terminal domain"/>
    <property type="match status" value="1"/>
</dbReference>
<dbReference type="Pfam" id="PF01915">
    <property type="entry name" value="Glyco_hydro_3_C"/>
    <property type="match status" value="1"/>
</dbReference>
<evidence type="ECO:0000259" key="7">
    <source>
        <dbReference type="SMART" id="SM01217"/>
    </source>
</evidence>
<feature type="domain" description="BIG2" evidence="6">
    <location>
        <begin position="855"/>
        <end position="926"/>
    </location>
</feature>
<dbReference type="Pfam" id="PF14310">
    <property type="entry name" value="Fn3-like"/>
    <property type="match status" value="1"/>
</dbReference>
<name>A0ABS2TV69_9ACTN</name>
<protein>
    <submittedName>
        <fullName evidence="8">Glycoside hydrolase family 3 C-terminal domain-containing protein</fullName>
    </submittedName>
</protein>
<dbReference type="GO" id="GO:0016787">
    <property type="term" value="F:hydrolase activity"/>
    <property type="evidence" value="ECO:0007669"/>
    <property type="project" value="UniProtKB-KW"/>
</dbReference>
<dbReference type="InterPro" id="IPR002772">
    <property type="entry name" value="Glyco_hydro_3_C"/>
</dbReference>
<dbReference type="Proteomes" id="UP000749040">
    <property type="component" value="Unassembled WGS sequence"/>
</dbReference>
<evidence type="ECO:0000256" key="1">
    <source>
        <dbReference type="ARBA" id="ARBA00005336"/>
    </source>
</evidence>
<dbReference type="PANTHER" id="PTHR42721">
    <property type="entry name" value="SUGAR HYDROLASE-RELATED"/>
    <property type="match status" value="1"/>
</dbReference>
<dbReference type="Gene3D" id="3.40.50.1700">
    <property type="entry name" value="Glycoside hydrolase family 3 C-terminal domain"/>
    <property type="match status" value="1"/>
</dbReference>
<dbReference type="Gene3D" id="2.60.40.1080">
    <property type="match status" value="1"/>
</dbReference>
<evidence type="ECO:0000313" key="8">
    <source>
        <dbReference type="EMBL" id="MBM9507242.1"/>
    </source>
</evidence>
<dbReference type="SMART" id="SM00635">
    <property type="entry name" value="BID_2"/>
    <property type="match status" value="1"/>
</dbReference>
<sequence>MDQRKRRRAGLAALCAMACAMTLSATYGGGSALAEAPRATATTTPIYLDTHYSFEERAADLVSRMTLQEKVQQLSTNNAPAIPRLGVQQYTYWSEGQHGINRLGNDTAAGGQGELNVKATSFPTNFASSMSWDRGLIYQETSAISDEARGFLDKSLFGTGQNNLGPSASDYGALVYWAPTVNLDRDPRWGRTDEAFGEDPYFVGQMAGQFVDGYEGNNPDGTSRNGYLKVAATAKHYALNNVEDNRTGISSDTTDTNLRDYYTAQFRSLIEQAHVAGLMTSYNAINGTPSVADTYTTNELAQRTYGFNGYITSDCGAVGTTYKNPPSGHAWAPPGWSTDKQGDTSTWTNTSTGTKVPGAAGGQAYALRAGTDLNCTGDEATTANIQAAIDAGILSEGVIDTALVKVFTIRMETGEFDPAGSNSYTNITKDQIESPAHQALAVKVADNSLVLLKNDKPAGAKAPLLPVNPDTTKKVVVLGDLANTTSLGLYSGQPDHTTSPLQGIKDEVYAADSTASVVYDAAGSSSTATTPVTLSDQTKAAVKAADLVVVMVGTTQANADEGKDRANLAMPGNYQSLIDAAKAVGNGKLALVVQSDGPVDLGGAQAAGSGVNSIVFSGYNGQAQGTALADVLFGAQNPSAHLNFTWYKDDSQLPDKQNYGLTPGQTGGLGRTYQYFTGTPTYPFGYGLSYTNFAFGHVTPNLTHITPDGSVTVGVDVTNTGKAAGATVAQLYAATQFSVSGVELPKKRLVGFAKSGVLQPGQTQHLTMTVKGADLSFWDAAHSRETVYPGAYDFQVGPDSAHTAGVATVRISGSLTPKVQDVTVQPENVVHNAGDTFSLTGKNRWIKDDTDHTKEQRDFSVTADNVVEAVNNDQSFVDLAKAKVSYASSNPSVATVDADGTVHAVSDGVATIKVTVNGVTGSAPVVVRNTLTLSALPISKAGTTLTATTTYINGATTPASNVTVSLNTPDGWTATPTTPASFPTVAPGQKATTTWQVAIPDGAAPDNYTLDASVTAPAGALTAQTPVTVSYASLADAFNNSGVSDDNNTKTGSIDGEGASFSAQALAAAGWTSGQRTTHDGVSFLWPATAGTGQPDNVAAGGQGIEVTGTGSKLGFVGTSAFGTTSGSGTIVYTDGTTQNYALAFADWWSGSAAQGSDIAATTPYLNNGGGQQNNTVHMYAATVDLLPGKTVAAITLPGVGKTVVDHQPSMHIFSVAIG</sequence>
<evidence type="ECO:0000256" key="4">
    <source>
        <dbReference type="SAM" id="MobiDB-lite"/>
    </source>
</evidence>
<evidence type="ECO:0000256" key="5">
    <source>
        <dbReference type="SAM" id="SignalP"/>
    </source>
</evidence>
<dbReference type="RefSeq" id="WP_205359113.1">
    <property type="nucleotide sequence ID" value="NZ_JADKYB010000012.1"/>
</dbReference>
<evidence type="ECO:0000259" key="6">
    <source>
        <dbReference type="SMART" id="SM00635"/>
    </source>
</evidence>
<dbReference type="SUPFAM" id="SSF52279">
    <property type="entry name" value="Beta-D-glucan exohydrolase, C-terminal domain"/>
    <property type="match status" value="1"/>
</dbReference>
<dbReference type="SUPFAM" id="SSF49373">
    <property type="entry name" value="Invasin/intimin cell-adhesion fragments"/>
    <property type="match status" value="1"/>
</dbReference>
<dbReference type="InterPro" id="IPR008964">
    <property type="entry name" value="Invasin/intimin_cell_adhesion"/>
</dbReference>
<feature type="domain" description="Fibronectin type III-like" evidence="7">
    <location>
        <begin position="727"/>
        <end position="800"/>
    </location>
</feature>
<keyword evidence="2 5" id="KW-0732">Signal</keyword>
<dbReference type="InterPro" id="IPR036962">
    <property type="entry name" value="Glyco_hydro_3_N_sf"/>
</dbReference>
<dbReference type="Pfam" id="PF00933">
    <property type="entry name" value="Glyco_hydro_3"/>
    <property type="match status" value="1"/>
</dbReference>
<comment type="similarity">
    <text evidence="1">Belongs to the glycosyl hydrolase 3 family.</text>
</comment>
<organism evidence="8 9">
    <name type="scientific">Actinacidiphila acididurans</name>
    <dbReference type="NCBI Taxonomy" id="2784346"/>
    <lineage>
        <taxon>Bacteria</taxon>
        <taxon>Bacillati</taxon>
        <taxon>Actinomycetota</taxon>
        <taxon>Actinomycetes</taxon>
        <taxon>Kitasatosporales</taxon>
        <taxon>Streptomycetaceae</taxon>
        <taxon>Actinacidiphila</taxon>
    </lineage>
</organism>
<dbReference type="InterPro" id="IPR003343">
    <property type="entry name" value="Big_2"/>
</dbReference>
<reference evidence="8 9" key="1">
    <citation type="submission" date="2021-01" db="EMBL/GenBank/DDBJ databases">
        <title>Streptomyces acididurans sp. nov., isolated from a peat swamp forest soil.</title>
        <authorList>
            <person name="Chantavorakit T."/>
            <person name="Duangmal K."/>
        </authorList>
    </citation>
    <scope>NUCLEOTIDE SEQUENCE [LARGE SCALE GENOMIC DNA]</scope>
    <source>
        <strain evidence="8 9">KK5PA1</strain>
    </source>
</reference>